<dbReference type="EMBL" id="CM043785">
    <property type="protein sequence ID" value="KAI4832900.1"/>
    <property type="molecule type" value="Genomic_DNA"/>
</dbReference>
<keyword evidence="2" id="KW-1185">Reference proteome</keyword>
<proteinExistence type="predicted"/>
<gene>
    <name evidence="1" type="ORF">KUCAC02_015840</name>
</gene>
<reference evidence="1" key="1">
    <citation type="submission" date="2022-05" db="EMBL/GenBank/DDBJ databases">
        <title>Chromosome-level genome of Chaenocephalus aceratus.</title>
        <authorList>
            <person name="Park H."/>
        </authorList>
    </citation>
    <scope>NUCLEOTIDE SEQUENCE</scope>
    <source>
        <strain evidence="1">KU_202001</strain>
    </source>
</reference>
<accession>A0ACB9Y0Z2</accession>
<name>A0ACB9Y0Z2_CHAAC</name>
<evidence type="ECO:0000313" key="2">
    <source>
        <dbReference type="Proteomes" id="UP001057452"/>
    </source>
</evidence>
<comment type="caution">
    <text evidence="1">The sequence shown here is derived from an EMBL/GenBank/DDBJ whole genome shotgun (WGS) entry which is preliminary data.</text>
</comment>
<dbReference type="Proteomes" id="UP001057452">
    <property type="component" value="Chromosome 1"/>
</dbReference>
<evidence type="ECO:0000313" key="1">
    <source>
        <dbReference type="EMBL" id="KAI4832900.1"/>
    </source>
</evidence>
<protein>
    <submittedName>
        <fullName evidence="1">Uncharacterized protein</fullName>
    </submittedName>
</protein>
<sequence>MVRDNLDRKVVQSRKQNHAADTQNQSQPPEESAAPERARSPERVQPESQEPTERQLDVLLWQKLNSNGEPGSLCQPFPGVDAESLPTHLRPFSSAAEYRLVKHLPAAPTQRLLLGINAHGGGTRNTHTGPTRYLPHQRQRPDGCFLYSQLPK</sequence>
<organism evidence="1 2">
    <name type="scientific">Chaenocephalus aceratus</name>
    <name type="common">Blackfin icefish</name>
    <name type="synonym">Chaenichthys aceratus</name>
    <dbReference type="NCBI Taxonomy" id="36190"/>
    <lineage>
        <taxon>Eukaryota</taxon>
        <taxon>Metazoa</taxon>
        <taxon>Chordata</taxon>
        <taxon>Craniata</taxon>
        <taxon>Vertebrata</taxon>
        <taxon>Euteleostomi</taxon>
        <taxon>Actinopterygii</taxon>
        <taxon>Neopterygii</taxon>
        <taxon>Teleostei</taxon>
        <taxon>Neoteleostei</taxon>
        <taxon>Acanthomorphata</taxon>
        <taxon>Eupercaria</taxon>
        <taxon>Perciformes</taxon>
        <taxon>Notothenioidei</taxon>
        <taxon>Channichthyidae</taxon>
        <taxon>Chaenocephalus</taxon>
    </lineage>
</organism>